<organism evidence="3 4">
    <name type="scientific">Thermogemmatispora aurantia</name>
    <dbReference type="NCBI Taxonomy" id="2045279"/>
    <lineage>
        <taxon>Bacteria</taxon>
        <taxon>Bacillati</taxon>
        <taxon>Chloroflexota</taxon>
        <taxon>Ktedonobacteria</taxon>
        <taxon>Thermogemmatisporales</taxon>
        <taxon>Thermogemmatisporaceae</taxon>
        <taxon>Thermogemmatispora</taxon>
    </lineage>
</organism>
<feature type="transmembrane region" description="Helical" evidence="1">
    <location>
        <begin position="185"/>
        <end position="203"/>
    </location>
</feature>
<evidence type="ECO:0000313" key="3">
    <source>
        <dbReference type="EMBL" id="GER83973.1"/>
    </source>
</evidence>
<feature type="transmembrane region" description="Helical" evidence="1">
    <location>
        <begin position="215"/>
        <end position="235"/>
    </location>
</feature>
<evidence type="ECO:0000256" key="1">
    <source>
        <dbReference type="SAM" id="Phobius"/>
    </source>
</evidence>
<dbReference type="Proteomes" id="UP000334820">
    <property type="component" value="Unassembled WGS sequence"/>
</dbReference>
<evidence type="ECO:0000313" key="4">
    <source>
        <dbReference type="Proteomes" id="UP000334820"/>
    </source>
</evidence>
<name>A0A5J4K8Q2_9CHLR</name>
<dbReference type="Pfam" id="PF02517">
    <property type="entry name" value="Rce1-like"/>
    <property type="match status" value="1"/>
</dbReference>
<dbReference type="RefSeq" id="WP_151728656.1">
    <property type="nucleotide sequence ID" value="NZ_BKZV01000003.1"/>
</dbReference>
<keyword evidence="1" id="KW-0812">Transmembrane</keyword>
<dbReference type="AlphaFoldDB" id="A0A5J4K8Q2"/>
<gene>
    <name evidence="3" type="ORF">KTAU_26100</name>
</gene>
<dbReference type="GO" id="GO:0080120">
    <property type="term" value="P:CAAX-box protein maturation"/>
    <property type="evidence" value="ECO:0007669"/>
    <property type="project" value="UniProtKB-ARBA"/>
</dbReference>
<keyword evidence="1" id="KW-0472">Membrane</keyword>
<feature type="transmembrane region" description="Helical" evidence="1">
    <location>
        <begin position="6"/>
        <end position="30"/>
    </location>
</feature>
<feature type="transmembrane region" description="Helical" evidence="1">
    <location>
        <begin position="50"/>
        <end position="74"/>
    </location>
</feature>
<feature type="domain" description="CAAX prenyl protease 2/Lysostaphin resistance protein A-like" evidence="2">
    <location>
        <begin position="139"/>
        <end position="252"/>
    </location>
</feature>
<proteinExistence type="predicted"/>
<sequence length="279" mass="29990">MLNFSFPWAEFAVLTGAALVSVACLTPYLLELNSQAFKQAQERLRRPLWVLLLLQWLQSGVLLVVAVGLGLPIAHRIGLGAPLLEGLLAGKAVTAQAQALVGPALLLGLGPAALLLVLEIVVFWPRLPEAMRTALPIPALWKRFLACFYGGIAEELLCRLFLLSLFAWLLGFIWHLPGGQPAPGAFWLAAVVAALLFGLGHLPTTAALTRLTPLLIGRAILLNGVVGIAFGYLFWRYGLEAAMLGHFCADLVFHILGDSIAKRLRSAQAGEPPVDRALS</sequence>
<evidence type="ECO:0000259" key="2">
    <source>
        <dbReference type="Pfam" id="PF02517"/>
    </source>
</evidence>
<dbReference type="GO" id="GO:0004175">
    <property type="term" value="F:endopeptidase activity"/>
    <property type="evidence" value="ECO:0007669"/>
    <property type="project" value="UniProtKB-ARBA"/>
</dbReference>
<protein>
    <recommendedName>
        <fullName evidence="2">CAAX prenyl protease 2/Lysostaphin resistance protein A-like domain-containing protein</fullName>
    </recommendedName>
</protein>
<feature type="transmembrane region" description="Helical" evidence="1">
    <location>
        <begin position="104"/>
        <end position="124"/>
    </location>
</feature>
<dbReference type="EMBL" id="BKZV01000003">
    <property type="protein sequence ID" value="GER83973.1"/>
    <property type="molecule type" value="Genomic_DNA"/>
</dbReference>
<feature type="transmembrane region" description="Helical" evidence="1">
    <location>
        <begin position="144"/>
        <end position="173"/>
    </location>
</feature>
<reference evidence="3 4" key="1">
    <citation type="journal article" date="2019" name="Int. J. Syst. Evol. Microbiol.">
        <title>Thermogemmatispora aurantia sp. nov. and Thermogemmatispora argillosa sp. nov., within the class Ktedonobacteria, and emended description of the genus Thermogemmatispora.</title>
        <authorList>
            <person name="Zheng Y."/>
            <person name="Wang C.M."/>
            <person name="Sakai Y."/>
            <person name="Abe K."/>
            <person name="Yokota A."/>
            <person name="Yabe S."/>
        </authorList>
    </citation>
    <scope>NUCLEOTIDE SEQUENCE [LARGE SCALE GENOMIC DNA]</scope>
    <source>
        <strain evidence="3 4">A1-2</strain>
    </source>
</reference>
<comment type="caution">
    <text evidence="3">The sequence shown here is derived from an EMBL/GenBank/DDBJ whole genome shotgun (WGS) entry which is preliminary data.</text>
</comment>
<accession>A0A5J4K8Q2</accession>
<keyword evidence="1" id="KW-1133">Transmembrane helix</keyword>
<dbReference type="InterPro" id="IPR003675">
    <property type="entry name" value="Rce1/LyrA-like_dom"/>
</dbReference>
<keyword evidence="4" id="KW-1185">Reference proteome</keyword>